<accession>A0A127JTX4</accession>
<dbReference type="RefSeq" id="WP_061499527.1">
    <property type="nucleotide sequence ID" value="NZ_CP010951.1"/>
</dbReference>
<evidence type="ECO:0000313" key="2">
    <source>
        <dbReference type="Proteomes" id="UP000070433"/>
    </source>
</evidence>
<proteinExistence type="predicted"/>
<dbReference type="AlphaFoldDB" id="A0A127JTX4"/>
<gene>
    <name evidence="1" type="ORF">UC35_11450</name>
</gene>
<keyword evidence="2" id="KW-1185">Reference proteome</keyword>
<dbReference type="Proteomes" id="UP000070433">
    <property type="component" value="Chromosome"/>
</dbReference>
<name>A0A127JTX4_9BURK</name>
<protein>
    <submittedName>
        <fullName evidence="1">Uncharacterized protein</fullName>
    </submittedName>
</protein>
<sequence length="64" mass="7630">MSKHEDNLRLMALARRRAQELRREDWEAYWSAGTRMARDRLRPAKRLAAAFARHVRSRRPVVEG</sequence>
<organism evidence="1 2">
    <name type="scientific">Ramlibacter tataouinensis</name>
    <dbReference type="NCBI Taxonomy" id="94132"/>
    <lineage>
        <taxon>Bacteria</taxon>
        <taxon>Pseudomonadati</taxon>
        <taxon>Pseudomonadota</taxon>
        <taxon>Betaproteobacteria</taxon>
        <taxon>Burkholderiales</taxon>
        <taxon>Comamonadaceae</taxon>
        <taxon>Ramlibacter</taxon>
    </lineage>
</organism>
<evidence type="ECO:0000313" key="1">
    <source>
        <dbReference type="EMBL" id="AMO23400.1"/>
    </source>
</evidence>
<dbReference type="EMBL" id="CP010951">
    <property type="protein sequence ID" value="AMO23400.1"/>
    <property type="molecule type" value="Genomic_DNA"/>
</dbReference>
<reference evidence="1 2" key="1">
    <citation type="journal article" date="2014" name="Int. J. Syst. Evol. Microbiol.">
        <title>Ramlibacter solisilvae sp. nov., isolated from forest soil, and emended description of the genus Ramlibacter.</title>
        <authorList>
            <person name="Lee H.J."/>
            <person name="Lee S.H."/>
            <person name="Lee S.S."/>
            <person name="Lee J.S."/>
            <person name="Kim Y."/>
            <person name="Kim S.C."/>
            <person name="Jeon C.O."/>
        </authorList>
    </citation>
    <scope>NUCLEOTIDE SEQUENCE [LARGE SCALE GENOMIC DNA]</scope>
    <source>
        <strain evidence="1 2">5-10</strain>
    </source>
</reference>